<dbReference type="Gene3D" id="2.60.110.10">
    <property type="entry name" value="Thaumatin"/>
    <property type="match status" value="1"/>
</dbReference>
<dbReference type="OrthoDB" id="430315at2759"/>
<dbReference type="InterPro" id="IPR037176">
    <property type="entry name" value="Osmotin/thaumatin-like_sf"/>
</dbReference>
<reference evidence="2" key="1">
    <citation type="submission" date="2021-03" db="EMBL/GenBank/DDBJ databases">
        <authorList>
            <person name="Li Z."/>
            <person name="Yang C."/>
        </authorList>
    </citation>
    <scope>NUCLEOTIDE SEQUENCE</scope>
    <source>
        <strain evidence="2">Dzin_1.0</strain>
        <tissue evidence="2">Leaf</tissue>
    </source>
</reference>
<dbReference type="FunFam" id="2.60.110.10:FF:000004">
    <property type="entry name" value="THAUMATIN-LIKE PROTEIN 1"/>
    <property type="match status" value="1"/>
</dbReference>
<feature type="region of interest" description="Disordered" evidence="1">
    <location>
        <begin position="1"/>
        <end position="84"/>
    </location>
</feature>
<evidence type="ECO:0000313" key="3">
    <source>
        <dbReference type="Proteomes" id="UP001085076"/>
    </source>
</evidence>
<accession>A0A9D5CBQ3</accession>
<dbReference type="PRINTS" id="PR00347">
    <property type="entry name" value="THAUMATIN"/>
</dbReference>
<comment type="caution">
    <text evidence="2">The sequence shown here is derived from an EMBL/GenBank/DDBJ whole genome shotgun (WGS) entry which is preliminary data.</text>
</comment>
<dbReference type="Proteomes" id="UP001085076">
    <property type="component" value="Miscellaneous, Linkage group lg06"/>
</dbReference>
<dbReference type="SMART" id="SM00205">
    <property type="entry name" value="THN"/>
    <property type="match status" value="1"/>
</dbReference>
<organism evidence="2 3">
    <name type="scientific">Dioscorea zingiberensis</name>
    <dbReference type="NCBI Taxonomy" id="325984"/>
    <lineage>
        <taxon>Eukaryota</taxon>
        <taxon>Viridiplantae</taxon>
        <taxon>Streptophyta</taxon>
        <taxon>Embryophyta</taxon>
        <taxon>Tracheophyta</taxon>
        <taxon>Spermatophyta</taxon>
        <taxon>Magnoliopsida</taxon>
        <taxon>Liliopsida</taxon>
        <taxon>Dioscoreales</taxon>
        <taxon>Dioscoreaceae</taxon>
        <taxon>Dioscorea</taxon>
    </lineage>
</organism>
<keyword evidence="3" id="KW-1185">Reference proteome</keyword>
<sequence>MKHEEDQSVLQRSLSTTNAHTQYGQELSPAPAPRHSLKPALRPPAKPSRPSTGPAAGPRPAAPATPRSSLRHGRPIKATGSISCSGSGAIPPATLAEITLGTGGSPDFYDISLVDGYNLPVSLVPVTQTKIWMQAWQYQNINLLCPSRLQVSGDGGVVVACRSACEAFGDPMYCCTGAYGNPNTCKATYFSSLFKSACPAAYSYAFDDPTSTFTCDGGPDYLVIFCP</sequence>
<reference evidence="2" key="2">
    <citation type="journal article" date="2022" name="Hortic Res">
        <title>The genome of Dioscorea zingiberensis sheds light on the biosynthesis, origin and evolution of the medicinally important diosgenin saponins.</title>
        <authorList>
            <person name="Li Y."/>
            <person name="Tan C."/>
            <person name="Li Z."/>
            <person name="Guo J."/>
            <person name="Li S."/>
            <person name="Chen X."/>
            <person name="Wang C."/>
            <person name="Dai X."/>
            <person name="Yang H."/>
            <person name="Song W."/>
            <person name="Hou L."/>
            <person name="Xu J."/>
            <person name="Tong Z."/>
            <person name="Xu A."/>
            <person name="Yuan X."/>
            <person name="Wang W."/>
            <person name="Yang Q."/>
            <person name="Chen L."/>
            <person name="Sun Z."/>
            <person name="Wang K."/>
            <person name="Pan B."/>
            <person name="Chen J."/>
            <person name="Bao Y."/>
            <person name="Liu F."/>
            <person name="Qi X."/>
            <person name="Gang D.R."/>
            <person name="Wen J."/>
            <person name="Li J."/>
        </authorList>
    </citation>
    <scope>NUCLEOTIDE SEQUENCE</scope>
    <source>
        <strain evidence="2">Dzin_1.0</strain>
    </source>
</reference>
<dbReference type="InterPro" id="IPR001938">
    <property type="entry name" value="Thaumatin"/>
</dbReference>
<evidence type="ECO:0000313" key="2">
    <source>
        <dbReference type="EMBL" id="KAJ0970243.1"/>
    </source>
</evidence>
<dbReference type="EMBL" id="JAGGNH010000006">
    <property type="protein sequence ID" value="KAJ0970243.1"/>
    <property type="molecule type" value="Genomic_DNA"/>
</dbReference>
<dbReference type="SUPFAM" id="SSF49870">
    <property type="entry name" value="Osmotin, thaumatin-like protein"/>
    <property type="match status" value="1"/>
</dbReference>
<evidence type="ECO:0000256" key="1">
    <source>
        <dbReference type="SAM" id="MobiDB-lite"/>
    </source>
</evidence>
<dbReference type="AlphaFoldDB" id="A0A9D5CBQ3"/>
<dbReference type="PROSITE" id="PS51367">
    <property type="entry name" value="THAUMATIN_2"/>
    <property type="match status" value="1"/>
</dbReference>
<evidence type="ECO:0008006" key="4">
    <source>
        <dbReference type="Google" id="ProtNLM"/>
    </source>
</evidence>
<gene>
    <name evidence="2" type="ORF">J5N97_023120</name>
</gene>
<dbReference type="Pfam" id="PF00314">
    <property type="entry name" value="Thaumatin"/>
    <property type="match status" value="1"/>
</dbReference>
<feature type="compositionally biased region" description="Low complexity" evidence="1">
    <location>
        <begin position="49"/>
        <end position="68"/>
    </location>
</feature>
<dbReference type="PANTHER" id="PTHR31048">
    <property type="entry name" value="OS03G0233200 PROTEIN"/>
    <property type="match status" value="1"/>
</dbReference>
<feature type="compositionally biased region" description="Polar residues" evidence="1">
    <location>
        <begin position="8"/>
        <end position="25"/>
    </location>
</feature>
<name>A0A9D5CBQ3_9LILI</name>
<proteinExistence type="predicted"/>
<protein>
    <recommendedName>
        <fullName evidence="4">Thaumatin-like protein</fullName>
    </recommendedName>
</protein>